<dbReference type="SMART" id="SM00347">
    <property type="entry name" value="HTH_MARR"/>
    <property type="match status" value="1"/>
</dbReference>
<evidence type="ECO:0000313" key="8">
    <source>
        <dbReference type="Proteomes" id="UP000297900"/>
    </source>
</evidence>
<evidence type="ECO:0000256" key="5">
    <source>
        <dbReference type="ARBA" id="ARBA00023163"/>
    </source>
</evidence>
<evidence type="ECO:0000256" key="3">
    <source>
        <dbReference type="ARBA" id="ARBA00023015"/>
    </source>
</evidence>
<evidence type="ECO:0000259" key="6">
    <source>
        <dbReference type="PROSITE" id="PS50995"/>
    </source>
</evidence>
<dbReference type="EMBL" id="SOMN01000038">
    <property type="protein sequence ID" value="TFE23081.1"/>
    <property type="molecule type" value="Genomic_DNA"/>
</dbReference>
<keyword evidence="2" id="KW-0963">Cytoplasm</keyword>
<evidence type="ECO:0000256" key="2">
    <source>
        <dbReference type="ARBA" id="ARBA00022490"/>
    </source>
</evidence>
<keyword evidence="3" id="KW-0805">Transcription regulation</keyword>
<dbReference type="OrthoDB" id="9806864at2"/>
<dbReference type="GO" id="GO:0003700">
    <property type="term" value="F:DNA-binding transcription factor activity"/>
    <property type="evidence" value="ECO:0007669"/>
    <property type="project" value="InterPro"/>
</dbReference>
<dbReference type="GO" id="GO:0005737">
    <property type="term" value="C:cytoplasm"/>
    <property type="evidence" value="ECO:0007669"/>
    <property type="project" value="UniProtKB-SubCell"/>
</dbReference>
<dbReference type="InterPro" id="IPR036390">
    <property type="entry name" value="WH_DNA-bd_sf"/>
</dbReference>
<comment type="subcellular location">
    <subcellularLocation>
        <location evidence="1">Cytoplasm</location>
    </subcellularLocation>
</comment>
<dbReference type="SUPFAM" id="SSF46785">
    <property type="entry name" value="Winged helix' DNA-binding domain"/>
    <property type="match status" value="1"/>
</dbReference>
<dbReference type="Pfam" id="PF22381">
    <property type="entry name" value="Staph_reg_Sar_Rot"/>
    <property type="match status" value="1"/>
</dbReference>
<feature type="domain" description="HTH marR-type" evidence="6">
    <location>
        <begin position="11"/>
        <end position="145"/>
    </location>
</feature>
<sequence length="150" mass="17335">MSAKQEMFELENMLCFSIYAASREITRLYRPVLDKFGLTYPQYLVMVVLWEFGDSTVSELGDKLLLDSGTLTPLLKRLQEAELIYRRRSTGDERKVEVGLTEKGISLKEQMMNVSKDIFTELCKTESNYLQTLQSVKALLKDAHELARRE</sequence>
<keyword evidence="4" id="KW-0238">DNA-binding</keyword>
<dbReference type="FunFam" id="1.10.10.10:FF:000163">
    <property type="entry name" value="MarR family transcriptional regulator"/>
    <property type="match status" value="1"/>
</dbReference>
<dbReference type="GO" id="GO:0006950">
    <property type="term" value="P:response to stress"/>
    <property type="evidence" value="ECO:0007669"/>
    <property type="project" value="TreeGrafter"/>
</dbReference>
<evidence type="ECO:0000256" key="4">
    <source>
        <dbReference type="ARBA" id="ARBA00023125"/>
    </source>
</evidence>
<name>A0A4Y8LQX2_9BACL</name>
<dbReference type="PROSITE" id="PS50995">
    <property type="entry name" value="HTH_MARR_2"/>
    <property type="match status" value="1"/>
</dbReference>
<comment type="caution">
    <text evidence="7">The sequence shown here is derived from an EMBL/GenBank/DDBJ whole genome shotgun (WGS) entry which is preliminary data.</text>
</comment>
<gene>
    <name evidence="7" type="ORF">E2980_20240</name>
</gene>
<protein>
    <submittedName>
        <fullName evidence="7">MarR family transcriptional regulator</fullName>
    </submittedName>
</protein>
<dbReference type="Proteomes" id="UP000297900">
    <property type="component" value="Unassembled WGS sequence"/>
</dbReference>
<accession>A0A4Y8LQX2</accession>
<dbReference type="RefSeq" id="WP_135154055.1">
    <property type="nucleotide sequence ID" value="NZ_SOMN01000038.1"/>
</dbReference>
<evidence type="ECO:0000313" key="7">
    <source>
        <dbReference type="EMBL" id="TFE23081.1"/>
    </source>
</evidence>
<dbReference type="InterPro" id="IPR039422">
    <property type="entry name" value="MarR/SlyA-like"/>
</dbReference>
<proteinExistence type="predicted"/>
<evidence type="ECO:0000256" key="1">
    <source>
        <dbReference type="ARBA" id="ARBA00004496"/>
    </source>
</evidence>
<dbReference type="PANTHER" id="PTHR33164:SF5">
    <property type="entry name" value="ORGANIC HYDROPEROXIDE RESISTANCE TRANSCRIPTIONAL REGULATOR"/>
    <property type="match status" value="1"/>
</dbReference>
<dbReference type="InterPro" id="IPR055166">
    <property type="entry name" value="Transc_reg_Sar_Rot_HTH"/>
</dbReference>
<keyword evidence="8" id="KW-1185">Reference proteome</keyword>
<dbReference type="InterPro" id="IPR036388">
    <property type="entry name" value="WH-like_DNA-bd_sf"/>
</dbReference>
<organism evidence="7 8">
    <name type="scientific">Cohnella luojiensis</name>
    <dbReference type="NCBI Taxonomy" id="652876"/>
    <lineage>
        <taxon>Bacteria</taxon>
        <taxon>Bacillati</taxon>
        <taxon>Bacillota</taxon>
        <taxon>Bacilli</taxon>
        <taxon>Bacillales</taxon>
        <taxon>Paenibacillaceae</taxon>
        <taxon>Cohnella</taxon>
    </lineage>
</organism>
<dbReference type="PANTHER" id="PTHR33164">
    <property type="entry name" value="TRANSCRIPTIONAL REGULATOR, MARR FAMILY"/>
    <property type="match status" value="1"/>
</dbReference>
<dbReference type="GO" id="GO:0003677">
    <property type="term" value="F:DNA binding"/>
    <property type="evidence" value="ECO:0007669"/>
    <property type="project" value="UniProtKB-KW"/>
</dbReference>
<dbReference type="AlphaFoldDB" id="A0A4Y8LQX2"/>
<keyword evidence="5" id="KW-0804">Transcription</keyword>
<dbReference type="InterPro" id="IPR000835">
    <property type="entry name" value="HTH_MarR-typ"/>
</dbReference>
<dbReference type="Gene3D" id="1.10.10.10">
    <property type="entry name" value="Winged helix-like DNA-binding domain superfamily/Winged helix DNA-binding domain"/>
    <property type="match status" value="1"/>
</dbReference>
<reference evidence="7 8" key="1">
    <citation type="submission" date="2019-03" db="EMBL/GenBank/DDBJ databases">
        <title>Cohnella endophytica sp. nov., a novel endophytic bacterium isolated from bark of Sonneratia apetala.</title>
        <authorList>
            <person name="Tuo L."/>
        </authorList>
    </citation>
    <scope>NUCLEOTIDE SEQUENCE [LARGE SCALE GENOMIC DNA]</scope>
    <source>
        <strain evidence="7 8">CCTCC AB 208254</strain>
    </source>
</reference>